<feature type="transmembrane region" description="Helical" evidence="11">
    <location>
        <begin position="48"/>
        <end position="66"/>
    </location>
</feature>
<organism evidence="12 13">
    <name type="scientific">Tropicibacter naphthalenivorans</name>
    <dbReference type="NCBI Taxonomy" id="441103"/>
    <lineage>
        <taxon>Bacteria</taxon>
        <taxon>Pseudomonadati</taxon>
        <taxon>Pseudomonadota</taxon>
        <taxon>Alphaproteobacteria</taxon>
        <taxon>Rhodobacterales</taxon>
        <taxon>Roseobacteraceae</taxon>
        <taxon>Tropicibacter</taxon>
    </lineage>
</organism>
<comment type="subunit">
    <text evidence="2">The complex is composed of two ATP-binding proteins (LsrA), two transmembrane proteins (LsrC and LsrD) and a solute-binding protein (LsrB).</text>
</comment>
<keyword evidence="8 11" id="KW-0472">Membrane</keyword>
<evidence type="ECO:0000256" key="6">
    <source>
        <dbReference type="ARBA" id="ARBA00022692"/>
    </source>
</evidence>
<keyword evidence="4" id="KW-1003">Cell membrane</keyword>
<dbReference type="STRING" id="441103.TRN7648_03144"/>
<dbReference type="RefSeq" id="WP_058248607.1">
    <property type="nucleotide sequence ID" value="NZ_CYSE01000006.1"/>
</dbReference>
<feature type="transmembrane region" description="Helical" evidence="11">
    <location>
        <begin position="254"/>
        <end position="274"/>
    </location>
</feature>
<keyword evidence="13" id="KW-1185">Reference proteome</keyword>
<evidence type="ECO:0000313" key="12">
    <source>
        <dbReference type="EMBL" id="CUH80753.1"/>
    </source>
</evidence>
<evidence type="ECO:0000256" key="8">
    <source>
        <dbReference type="ARBA" id="ARBA00023136"/>
    </source>
</evidence>
<dbReference type="OrthoDB" id="5422926at2"/>
<accession>A0A0N7M0K9</accession>
<keyword evidence="3" id="KW-0813">Transport</keyword>
<evidence type="ECO:0000256" key="1">
    <source>
        <dbReference type="ARBA" id="ARBA00004651"/>
    </source>
</evidence>
<feature type="transmembrane region" description="Helical" evidence="11">
    <location>
        <begin position="155"/>
        <end position="178"/>
    </location>
</feature>
<dbReference type="CDD" id="cd06579">
    <property type="entry name" value="TM_PBP1_transp_AraH_like"/>
    <property type="match status" value="1"/>
</dbReference>
<feature type="transmembrane region" description="Helical" evidence="11">
    <location>
        <begin position="129"/>
        <end position="149"/>
    </location>
</feature>
<dbReference type="PANTHER" id="PTHR32196">
    <property type="entry name" value="ABC TRANSPORTER PERMEASE PROTEIN YPHD-RELATED-RELATED"/>
    <property type="match status" value="1"/>
</dbReference>
<keyword evidence="5" id="KW-0997">Cell inner membrane</keyword>
<gene>
    <name evidence="12" type="primary">alsC</name>
    <name evidence="12" type="ORF">TRN7648_03144</name>
</gene>
<dbReference type="InterPro" id="IPR001851">
    <property type="entry name" value="ABC_transp_permease"/>
</dbReference>
<evidence type="ECO:0000256" key="4">
    <source>
        <dbReference type="ARBA" id="ARBA00022475"/>
    </source>
</evidence>
<dbReference type="Pfam" id="PF02653">
    <property type="entry name" value="BPD_transp_2"/>
    <property type="match status" value="1"/>
</dbReference>
<comment type="subcellular location">
    <subcellularLocation>
        <location evidence="1">Cell membrane</location>
        <topology evidence="1">Multi-pass membrane protein</topology>
    </subcellularLocation>
</comment>
<dbReference type="AlphaFoldDB" id="A0A0N7M0K9"/>
<evidence type="ECO:0000313" key="13">
    <source>
        <dbReference type="Proteomes" id="UP000054935"/>
    </source>
</evidence>
<name>A0A0N7M0K9_9RHOB</name>
<reference evidence="12 13" key="1">
    <citation type="submission" date="2015-09" db="EMBL/GenBank/DDBJ databases">
        <authorList>
            <consortium name="Swine Surveillance"/>
        </authorList>
    </citation>
    <scope>NUCLEOTIDE SEQUENCE [LARGE SCALE GENOMIC DNA]</scope>
    <source>
        <strain evidence="12 13">CECT 7648</strain>
    </source>
</reference>
<dbReference type="Proteomes" id="UP000054935">
    <property type="component" value="Unassembled WGS sequence"/>
</dbReference>
<proteinExistence type="predicted"/>
<evidence type="ECO:0000256" key="11">
    <source>
        <dbReference type="SAM" id="Phobius"/>
    </source>
</evidence>
<sequence length="360" mass="38266">MAEPAPQRPGGQDFEQTLNQSDTNVARFENTDRTFLKSLQHFLHGNPTIVPVVILILGIVGFAVVTDGKFLSLYNMNVILQRVSIVGTLAAAQTLVILTAGIDLSIGALMVLMSMAMGHLAVSMGVPAPLAVLIGLGGGGLCGFLNGLLVTKVKLPPFITTLGTWRIFYALIFMVFGSQSIRGGDIDKVAPLLKFWGNVLVLGPVRLTYGSILLFVIFFVLWYVLTQTAWGRHVYAVGDDAEAAELSGMQSDRVLRQVYIVAGVVGGLAAWMAIGRLGSASPTSFAEANLESITAVVIGGISLFGGRGSIWGVFFGAIIVQVFDAGLSMTSLDTQAKYMALGVLIIVAVAMDQWIRKVSA</sequence>
<dbReference type="GO" id="GO:0022857">
    <property type="term" value="F:transmembrane transporter activity"/>
    <property type="evidence" value="ECO:0007669"/>
    <property type="project" value="InterPro"/>
</dbReference>
<evidence type="ECO:0000256" key="7">
    <source>
        <dbReference type="ARBA" id="ARBA00022989"/>
    </source>
</evidence>
<feature type="transmembrane region" description="Helical" evidence="11">
    <location>
        <begin position="295"/>
        <end position="323"/>
    </location>
</feature>
<comment type="function">
    <text evidence="9">Part of the ABC transporter complex LsrABCD involved in autoinducer 2 (AI-2) import. Probably responsible for the translocation of the substrate across the membrane.</text>
</comment>
<dbReference type="EMBL" id="CYSE01000006">
    <property type="protein sequence ID" value="CUH80753.1"/>
    <property type="molecule type" value="Genomic_DNA"/>
</dbReference>
<protein>
    <recommendedName>
        <fullName evidence="10">Autoinducer 2 import system permease protein LsrD</fullName>
    </recommendedName>
</protein>
<evidence type="ECO:0000256" key="3">
    <source>
        <dbReference type="ARBA" id="ARBA00022448"/>
    </source>
</evidence>
<evidence type="ECO:0000256" key="10">
    <source>
        <dbReference type="ARBA" id="ARBA00039381"/>
    </source>
</evidence>
<evidence type="ECO:0000256" key="5">
    <source>
        <dbReference type="ARBA" id="ARBA00022519"/>
    </source>
</evidence>
<keyword evidence="6 11" id="KW-0812">Transmembrane</keyword>
<feature type="transmembrane region" description="Helical" evidence="11">
    <location>
        <begin position="78"/>
        <end position="98"/>
    </location>
</feature>
<dbReference type="GO" id="GO:0005886">
    <property type="term" value="C:plasma membrane"/>
    <property type="evidence" value="ECO:0007669"/>
    <property type="project" value="UniProtKB-SubCell"/>
</dbReference>
<dbReference type="PANTHER" id="PTHR32196:SF71">
    <property type="entry name" value="AUTOINDUCER 2 IMPORT SYSTEM PERMEASE PROTEIN LSRD"/>
    <property type="match status" value="1"/>
</dbReference>
<evidence type="ECO:0000256" key="2">
    <source>
        <dbReference type="ARBA" id="ARBA00011262"/>
    </source>
</evidence>
<feature type="transmembrane region" description="Helical" evidence="11">
    <location>
        <begin position="335"/>
        <end position="355"/>
    </location>
</feature>
<evidence type="ECO:0000256" key="9">
    <source>
        <dbReference type="ARBA" id="ARBA00025439"/>
    </source>
</evidence>
<feature type="transmembrane region" description="Helical" evidence="11">
    <location>
        <begin position="199"/>
        <end position="225"/>
    </location>
</feature>
<keyword evidence="7 11" id="KW-1133">Transmembrane helix</keyword>